<gene>
    <name evidence="2" type="ORF">San01_69450</name>
</gene>
<name>A0A5J4LK20_9ACTN</name>
<evidence type="ECO:0000313" key="2">
    <source>
        <dbReference type="EMBL" id="GES34457.1"/>
    </source>
</evidence>
<dbReference type="EMBL" id="BLAG01000029">
    <property type="protein sequence ID" value="GES34457.1"/>
    <property type="molecule type" value="Genomic_DNA"/>
</dbReference>
<dbReference type="Proteomes" id="UP000325598">
    <property type="component" value="Unassembled WGS sequence"/>
</dbReference>
<sequence length="72" mass="7193">MVGACIMPCRASAAQGVAGRGAGSRPGEGAAARGDGRRRATVREAAGAPAAVAVLWRPDSDRRACLSVLDST</sequence>
<keyword evidence="3" id="KW-1185">Reference proteome</keyword>
<comment type="caution">
    <text evidence="2">The sequence shown here is derived from an EMBL/GenBank/DDBJ whole genome shotgun (WGS) entry which is preliminary data.</text>
</comment>
<feature type="region of interest" description="Disordered" evidence="1">
    <location>
        <begin position="15"/>
        <end position="43"/>
    </location>
</feature>
<evidence type="ECO:0000313" key="3">
    <source>
        <dbReference type="Proteomes" id="UP000325598"/>
    </source>
</evidence>
<dbReference type="AlphaFoldDB" id="A0A5J4LK20"/>
<evidence type="ECO:0000256" key="1">
    <source>
        <dbReference type="SAM" id="MobiDB-lite"/>
    </source>
</evidence>
<reference evidence="2 3" key="1">
    <citation type="submission" date="2019-10" db="EMBL/GenBank/DDBJ databases">
        <title>Whole genome shotgun sequence of Streptomyces angustmyceticus NBRC 3934.</title>
        <authorList>
            <person name="Hosoyama A."/>
            <person name="Ichikawa N."/>
            <person name="Kimura A."/>
            <person name="Kitahashi Y."/>
            <person name="Komaki H."/>
            <person name="Uohara A."/>
        </authorList>
    </citation>
    <scope>NUCLEOTIDE SEQUENCE [LARGE SCALE GENOMIC DNA]</scope>
    <source>
        <strain evidence="2 3">NBRC 3934</strain>
    </source>
</reference>
<accession>A0A5J4LK20</accession>
<organism evidence="2 3">
    <name type="scientific">Streptomyces angustmyceticus</name>
    <dbReference type="NCBI Taxonomy" id="285578"/>
    <lineage>
        <taxon>Bacteria</taxon>
        <taxon>Bacillati</taxon>
        <taxon>Actinomycetota</taxon>
        <taxon>Actinomycetes</taxon>
        <taxon>Kitasatosporales</taxon>
        <taxon>Streptomycetaceae</taxon>
        <taxon>Streptomyces</taxon>
    </lineage>
</organism>
<protein>
    <submittedName>
        <fullName evidence="2">Uncharacterized protein</fullName>
    </submittedName>
</protein>
<proteinExistence type="predicted"/>